<sequence>MGPARTSRMRPPSKGKNSRGQTSKPIVLITGAAGDIGSALVAALEGEYRLVGLDLEGKEADCDLIGVDLSTQKSVDLALRDFRGRYGDKIAAVIHLAAYFDFTGEDNPLYQTVNVEGTRHLLRALQEFKVGRFIYSGTMLVHRPGAPGLPITEETAIEPKWAYPKSKAAAEDAIREEHGDIPYVLLHLAGLYDEQTAVPTLAEQIRRIYERDPKSHAYSGSLEAGQSFIHKEDMVDAFVRTVDRREDLPADVTILVGEPDAASYQELQAQLAKLIHDEDEWTTLSVPKPLAAAGAWLEEKSEPVVPDDFDQGEKPFIRPFMIEMADDHYELDTTLAVELLGWRPKHSIGATLPKIVANLKADPLGWYEANGLTPPRWLTAAAKRTSDPEGLRTEAEEKQRREHALFLWAPFLNIGLGAWLITSPPMLGYESGWMTWSDVGSGILVILASFVALSWRFELVRWFVAAVGIWVMFAPLILWTPNAAAYLNDTLVGALIFGLAAVTRPTPGVGRVAATTGPTIPPGWDFSPSSWFQRVPIIALAFVGLYVSRYLTAYQLGHIDGVWEPFFAGSPGDPKNGTEEIITSSVSEAWPVPDAGIGALTYMLEILTGIIGSSRRWRTMPWLVVLFGIMIVPLGVVSITFIVIQPIVLGTWCTLCLIAAAAMLIQIPYSLDELVATGQFLMRRHKAGRPVLLIFFTGDTDEGKDEKVEDDFAQSPSAVVGEMVGGGVSVPWTLGVSILVGLWLMFTRLTLGASGTMANADHLIGALVITVSVTAFAEVARPVRFLNALLGMALAIMPFVAGATLAQMVSGVLCGLVLIGLGVPRGEIRHRYGNWTRHIV</sequence>
<evidence type="ECO:0000256" key="4">
    <source>
        <dbReference type="ARBA" id="ARBA00022719"/>
    </source>
</evidence>
<dbReference type="InterPro" id="IPR036291">
    <property type="entry name" value="NAD(P)-bd_dom_sf"/>
</dbReference>
<keyword evidence="6" id="KW-0560">Oxidoreductase</keyword>
<feature type="transmembrane region" description="Helical" evidence="11">
    <location>
        <begin position="763"/>
        <end position="780"/>
    </location>
</feature>
<feature type="domain" description="SPW repeat-containing integral membrane" evidence="13">
    <location>
        <begin position="732"/>
        <end position="822"/>
    </location>
</feature>
<dbReference type="GO" id="GO:0016491">
    <property type="term" value="F:oxidoreductase activity"/>
    <property type="evidence" value="ECO:0007669"/>
    <property type="project" value="UniProtKB-KW"/>
</dbReference>
<evidence type="ECO:0000256" key="5">
    <source>
        <dbReference type="ARBA" id="ARBA00022989"/>
    </source>
</evidence>
<dbReference type="Gene3D" id="1.20.1440.130">
    <property type="entry name" value="VKOR domain"/>
    <property type="match status" value="1"/>
</dbReference>
<feature type="compositionally biased region" description="Basic residues" evidence="10">
    <location>
        <begin position="7"/>
        <end position="17"/>
    </location>
</feature>
<dbReference type="CDD" id="cd12919">
    <property type="entry name" value="VKOR_2"/>
    <property type="match status" value="1"/>
</dbReference>
<proteinExistence type="inferred from homology"/>
<feature type="transmembrane region" description="Helical" evidence="11">
    <location>
        <begin position="622"/>
        <end position="644"/>
    </location>
</feature>
<dbReference type="Pfam" id="PF01370">
    <property type="entry name" value="Epimerase"/>
    <property type="match status" value="1"/>
</dbReference>
<feature type="region of interest" description="Disordered" evidence="10">
    <location>
        <begin position="1"/>
        <end position="22"/>
    </location>
</feature>
<evidence type="ECO:0000256" key="10">
    <source>
        <dbReference type="SAM" id="MobiDB-lite"/>
    </source>
</evidence>
<feature type="transmembrane region" description="Helical" evidence="11">
    <location>
        <begin position="537"/>
        <end position="557"/>
    </location>
</feature>
<dbReference type="Pfam" id="PF07884">
    <property type="entry name" value="VKOR"/>
    <property type="match status" value="1"/>
</dbReference>
<evidence type="ECO:0000259" key="12">
    <source>
        <dbReference type="Pfam" id="PF01370"/>
    </source>
</evidence>
<evidence type="ECO:0000256" key="7">
    <source>
        <dbReference type="ARBA" id="ARBA00023136"/>
    </source>
</evidence>
<dbReference type="Gene3D" id="3.40.50.720">
    <property type="entry name" value="NAD(P)-binding Rossmann-like Domain"/>
    <property type="match status" value="1"/>
</dbReference>
<dbReference type="InterPro" id="IPR038354">
    <property type="entry name" value="VKOR_sf"/>
</dbReference>
<feature type="transmembrane region" description="Helical" evidence="11">
    <location>
        <begin position="460"/>
        <end position="479"/>
    </location>
</feature>
<evidence type="ECO:0000256" key="1">
    <source>
        <dbReference type="ARBA" id="ARBA00004141"/>
    </source>
</evidence>
<dbReference type="RefSeq" id="WP_340330971.1">
    <property type="nucleotide sequence ID" value="NZ_JAZHOF010000007.1"/>
</dbReference>
<evidence type="ECO:0000259" key="14">
    <source>
        <dbReference type="Pfam" id="PF07884"/>
    </source>
</evidence>
<dbReference type="PANTHER" id="PTHR43245">
    <property type="entry name" value="BIFUNCTIONAL POLYMYXIN RESISTANCE PROTEIN ARNA"/>
    <property type="match status" value="1"/>
</dbReference>
<dbReference type="InterPro" id="IPR050177">
    <property type="entry name" value="Lipid_A_modif_metabolic_enz"/>
</dbReference>
<evidence type="ECO:0000256" key="8">
    <source>
        <dbReference type="ARBA" id="ARBA00023157"/>
    </source>
</evidence>
<name>A0AAW9RZG1_9HYPH</name>
<comment type="caution">
    <text evidence="15">The sequence shown here is derived from an EMBL/GenBank/DDBJ whole genome shotgun (WGS) entry which is preliminary data.</text>
</comment>
<keyword evidence="5 11" id="KW-1133">Transmembrane helix</keyword>
<evidence type="ECO:0000259" key="13">
    <source>
        <dbReference type="Pfam" id="PF03779"/>
    </source>
</evidence>
<dbReference type="Pfam" id="PF03779">
    <property type="entry name" value="SPW"/>
    <property type="match status" value="2"/>
</dbReference>
<keyword evidence="9" id="KW-0676">Redox-active center</keyword>
<dbReference type="GO" id="GO:0016020">
    <property type="term" value="C:membrane"/>
    <property type="evidence" value="ECO:0007669"/>
    <property type="project" value="UniProtKB-SubCell"/>
</dbReference>
<evidence type="ECO:0000256" key="9">
    <source>
        <dbReference type="ARBA" id="ARBA00023284"/>
    </source>
</evidence>
<dbReference type="InterPro" id="IPR001509">
    <property type="entry name" value="Epimerase_deHydtase"/>
</dbReference>
<dbReference type="InterPro" id="IPR012932">
    <property type="entry name" value="VKOR"/>
</dbReference>
<evidence type="ECO:0000313" key="15">
    <source>
        <dbReference type="EMBL" id="MEJ8573273.1"/>
    </source>
</evidence>
<feature type="transmembrane region" description="Helical" evidence="11">
    <location>
        <begin position="404"/>
        <end position="421"/>
    </location>
</feature>
<dbReference type="CDD" id="cd08946">
    <property type="entry name" value="SDR_e"/>
    <property type="match status" value="1"/>
</dbReference>
<keyword evidence="16" id="KW-1185">Reference proteome</keyword>
<evidence type="ECO:0000256" key="6">
    <source>
        <dbReference type="ARBA" id="ARBA00023002"/>
    </source>
</evidence>
<feature type="domain" description="NAD-dependent epimerase/dehydratase" evidence="12">
    <location>
        <begin position="27"/>
        <end position="250"/>
    </location>
</feature>
<keyword evidence="3 11" id="KW-0812">Transmembrane</keyword>
<protein>
    <submittedName>
        <fullName evidence="15">Vitamin K epoxide reductase family protein</fullName>
    </submittedName>
</protein>
<organism evidence="15 16">
    <name type="scientific">Microbaculum marinum</name>
    <dbReference type="NCBI Taxonomy" id="1764581"/>
    <lineage>
        <taxon>Bacteria</taxon>
        <taxon>Pseudomonadati</taxon>
        <taxon>Pseudomonadota</taxon>
        <taxon>Alphaproteobacteria</taxon>
        <taxon>Hyphomicrobiales</taxon>
        <taxon>Tepidamorphaceae</taxon>
        <taxon>Microbaculum</taxon>
    </lineage>
</organism>
<reference evidence="15 16" key="1">
    <citation type="submission" date="2024-02" db="EMBL/GenBank/DDBJ databases">
        <title>Genome analysis and characterization of Microbaculum marinisediminis sp. nov., isolated from marine sediment.</title>
        <authorList>
            <person name="Du Z.-J."/>
            <person name="Ye Y.-Q."/>
            <person name="Zhang Z.-R."/>
            <person name="Yuan S.-M."/>
            <person name="Zhang X.-Y."/>
        </authorList>
    </citation>
    <scope>NUCLEOTIDE SEQUENCE [LARGE SCALE GENOMIC DNA]</scope>
    <source>
        <strain evidence="15 16">SDUM1044001</strain>
    </source>
</reference>
<evidence type="ECO:0000256" key="11">
    <source>
        <dbReference type="SAM" id="Phobius"/>
    </source>
</evidence>
<gene>
    <name evidence="15" type="ORF">V3328_17405</name>
</gene>
<dbReference type="AlphaFoldDB" id="A0AAW9RZG1"/>
<evidence type="ECO:0000313" key="16">
    <source>
        <dbReference type="Proteomes" id="UP001378188"/>
    </source>
</evidence>
<dbReference type="SUPFAM" id="SSF51735">
    <property type="entry name" value="NAD(P)-binding Rossmann-fold domains"/>
    <property type="match status" value="1"/>
</dbReference>
<dbReference type="EMBL" id="JAZHOF010000007">
    <property type="protein sequence ID" value="MEJ8573273.1"/>
    <property type="molecule type" value="Genomic_DNA"/>
</dbReference>
<feature type="transmembrane region" description="Helical" evidence="11">
    <location>
        <begin position="732"/>
        <end position="751"/>
    </location>
</feature>
<feature type="domain" description="Vitamin K epoxide reductase" evidence="14">
    <location>
        <begin position="536"/>
        <end position="670"/>
    </location>
</feature>
<evidence type="ECO:0000256" key="2">
    <source>
        <dbReference type="ARBA" id="ARBA00006214"/>
    </source>
</evidence>
<evidence type="ECO:0000256" key="3">
    <source>
        <dbReference type="ARBA" id="ARBA00022692"/>
    </source>
</evidence>
<dbReference type="GO" id="GO:0048038">
    <property type="term" value="F:quinone binding"/>
    <property type="evidence" value="ECO:0007669"/>
    <property type="project" value="UniProtKB-KW"/>
</dbReference>
<keyword evidence="8" id="KW-1015">Disulfide bond</keyword>
<feature type="transmembrane region" description="Helical" evidence="11">
    <location>
        <begin position="433"/>
        <end position="453"/>
    </location>
</feature>
<feature type="domain" description="SPW repeat-containing integral membrane" evidence="13">
    <location>
        <begin position="408"/>
        <end position="501"/>
    </location>
</feature>
<feature type="transmembrane region" description="Helical" evidence="11">
    <location>
        <begin position="792"/>
        <end position="821"/>
    </location>
</feature>
<keyword evidence="4" id="KW-0874">Quinone</keyword>
<accession>A0AAW9RZG1</accession>
<feature type="transmembrane region" description="Helical" evidence="11">
    <location>
        <begin position="651"/>
        <end position="671"/>
    </location>
</feature>
<keyword evidence="7 11" id="KW-0472">Membrane</keyword>
<comment type="similarity">
    <text evidence="2">Belongs to the VKOR family.</text>
</comment>
<dbReference type="InterPro" id="IPR005530">
    <property type="entry name" value="SPW"/>
</dbReference>
<comment type="subcellular location">
    <subcellularLocation>
        <location evidence="1">Membrane</location>
        <topology evidence="1">Multi-pass membrane protein</topology>
    </subcellularLocation>
</comment>
<dbReference type="Proteomes" id="UP001378188">
    <property type="component" value="Unassembled WGS sequence"/>
</dbReference>